<dbReference type="PANTHER" id="PTHR45658:SF134">
    <property type="entry name" value="GATA TYPE ZINC FINGER TRANSCRIPTION FACTOR FAMILY PROTEIN"/>
    <property type="match status" value="1"/>
</dbReference>
<dbReference type="Gramene" id="OE9A101480T1">
    <property type="protein sequence ID" value="OE9A101480C1"/>
    <property type="gene ID" value="OE9A101480"/>
</dbReference>
<feature type="compositionally biased region" description="Basic residues" evidence="10">
    <location>
        <begin position="175"/>
        <end position="188"/>
    </location>
</feature>
<sequence length="282" mass="31395">MIENINCLDKMVNGIANDIDFEKLLSILDFPMESLEGDGLYGDWDADKSPCSGPIPLDALMGFPPSPQGKIGHASLPKSIASPLEINGTPEQKPLTYIEDTSNTSNLNQNQPGAFQTQSPSSVLESSGSYSVEKGLILKSNIVIPRRTRSKQRKSRTRSSWILMPSISSASKRSPTSRKNREAKRKKSSQMPVAVESINKKCTHCEVTETPQWREGPMGPKTLCNACGVRYRSGRLFPEYRPAASPTFVPSLHSNSHKKVIEMRNKSKQPVMEVEDLWYFHE</sequence>
<dbReference type="GO" id="GO:0030154">
    <property type="term" value="P:cell differentiation"/>
    <property type="evidence" value="ECO:0007669"/>
    <property type="project" value="TreeGrafter"/>
</dbReference>
<dbReference type="PANTHER" id="PTHR45658">
    <property type="entry name" value="GATA TRANSCRIPTION FACTOR"/>
    <property type="match status" value="1"/>
</dbReference>
<evidence type="ECO:0000256" key="7">
    <source>
        <dbReference type="ARBA" id="ARBA00023159"/>
    </source>
</evidence>
<dbReference type="Pfam" id="PF00320">
    <property type="entry name" value="GATA"/>
    <property type="match status" value="1"/>
</dbReference>
<feature type="domain" description="GATA-type" evidence="11">
    <location>
        <begin position="196"/>
        <end position="232"/>
    </location>
</feature>
<comment type="caution">
    <text evidence="12">The sequence shown here is derived from an EMBL/GenBank/DDBJ whole genome shotgun (WGS) entry which is preliminary data.</text>
</comment>
<feature type="region of interest" description="Disordered" evidence="10">
    <location>
        <begin position="101"/>
        <end position="126"/>
    </location>
</feature>
<feature type="compositionally biased region" description="Polar residues" evidence="10">
    <location>
        <begin position="101"/>
        <end position="118"/>
    </location>
</feature>
<keyword evidence="4" id="KW-0862">Zinc</keyword>
<proteinExistence type="inferred from homology"/>
<evidence type="ECO:0000256" key="1">
    <source>
        <dbReference type="ARBA" id="ARBA00005694"/>
    </source>
</evidence>
<keyword evidence="13" id="KW-1185">Reference proteome</keyword>
<dbReference type="CDD" id="cd00202">
    <property type="entry name" value="ZnF_GATA"/>
    <property type="match status" value="1"/>
</dbReference>
<evidence type="ECO:0000256" key="10">
    <source>
        <dbReference type="SAM" id="MobiDB-lite"/>
    </source>
</evidence>
<dbReference type="Proteomes" id="UP000594638">
    <property type="component" value="Unassembled WGS sequence"/>
</dbReference>
<dbReference type="OrthoDB" id="2162994at2759"/>
<evidence type="ECO:0000256" key="8">
    <source>
        <dbReference type="ARBA" id="ARBA00023163"/>
    </source>
</evidence>
<keyword evidence="2" id="KW-0479">Metal-binding</keyword>
<comment type="similarity">
    <text evidence="1">Belongs to the type IV zinc-finger family. Class A subfamily.</text>
</comment>
<dbReference type="GO" id="GO:0043565">
    <property type="term" value="F:sequence-specific DNA binding"/>
    <property type="evidence" value="ECO:0007669"/>
    <property type="project" value="InterPro"/>
</dbReference>
<evidence type="ECO:0000256" key="6">
    <source>
        <dbReference type="ARBA" id="ARBA00023125"/>
    </source>
</evidence>
<evidence type="ECO:0000313" key="12">
    <source>
        <dbReference type="EMBL" id="CAA2987518.1"/>
    </source>
</evidence>
<evidence type="ECO:0000256" key="4">
    <source>
        <dbReference type="ARBA" id="ARBA00022833"/>
    </source>
</evidence>
<dbReference type="Gramene" id="OE9A101480T2">
    <property type="protein sequence ID" value="OE9A101480C2"/>
    <property type="gene ID" value="OE9A101480"/>
</dbReference>
<keyword evidence="8" id="KW-0804">Transcription</keyword>
<dbReference type="GO" id="GO:0008270">
    <property type="term" value="F:zinc ion binding"/>
    <property type="evidence" value="ECO:0007669"/>
    <property type="project" value="UniProtKB-KW"/>
</dbReference>
<dbReference type="SMART" id="SM00401">
    <property type="entry name" value="ZnF_GATA"/>
    <property type="match status" value="1"/>
</dbReference>
<evidence type="ECO:0000256" key="5">
    <source>
        <dbReference type="ARBA" id="ARBA00023015"/>
    </source>
</evidence>
<evidence type="ECO:0000259" key="11">
    <source>
        <dbReference type="PROSITE" id="PS50114"/>
    </source>
</evidence>
<dbReference type="GO" id="GO:0006355">
    <property type="term" value="P:regulation of DNA-templated transcription"/>
    <property type="evidence" value="ECO:0007669"/>
    <property type="project" value="InterPro"/>
</dbReference>
<protein>
    <submittedName>
        <fullName evidence="12">GATA transcription factor 11-like isoform X1</fullName>
    </submittedName>
</protein>
<dbReference type="GO" id="GO:0005634">
    <property type="term" value="C:nucleus"/>
    <property type="evidence" value="ECO:0007669"/>
    <property type="project" value="TreeGrafter"/>
</dbReference>
<keyword evidence="5" id="KW-0805">Transcription regulation</keyword>
<dbReference type="InterPro" id="IPR013088">
    <property type="entry name" value="Znf_NHR/GATA"/>
</dbReference>
<dbReference type="InterPro" id="IPR000679">
    <property type="entry name" value="Znf_GATA"/>
</dbReference>
<dbReference type="InterPro" id="IPR051140">
    <property type="entry name" value="GATA_TF"/>
</dbReference>
<dbReference type="FunFam" id="3.30.50.10:FF:000018">
    <property type="entry name" value="GATA transcription factor"/>
    <property type="match status" value="1"/>
</dbReference>
<dbReference type="Gene3D" id="3.30.50.10">
    <property type="entry name" value="Erythroid Transcription Factor GATA-1, subunit A"/>
    <property type="match status" value="1"/>
</dbReference>
<dbReference type="EMBL" id="CACTIH010003929">
    <property type="protein sequence ID" value="CAA2987518.1"/>
    <property type="molecule type" value="Genomic_DNA"/>
</dbReference>
<feature type="region of interest" description="Disordered" evidence="10">
    <location>
        <begin position="147"/>
        <end position="193"/>
    </location>
</feature>
<evidence type="ECO:0000256" key="2">
    <source>
        <dbReference type="ARBA" id="ARBA00022723"/>
    </source>
</evidence>
<dbReference type="AlphaFoldDB" id="A0A8S0S6B8"/>
<feature type="compositionally biased region" description="Basic residues" evidence="10">
    <location>
        <begin position="147"/>
        <end position="157"/>
    </location>
</feature>
<name>A0A8S0S6B8_OLEEU</name>
<keyword evidence="7" id="KW-0010">Activator</keyword>
<dbReference type="PROSITE" id="PS00344">
    <property type="entry name" value="GATA_ZN_FINGER_1"/>
    <property type="match status" value="1"/>
</dbReference>
<organism evidence="12 13">
    <name type="scientific">Olea europaea subsp. europaea</name>
    <dbReference type="NCBI Taxonomy" id="158383"/>
    <lineage>
        <taxon>Eukaryota</taxon>
        <taxon>Viridiplantae</taxon>
        <taxon>Streptophyta</taxon>
        <taxon>Embryophyta</taxon>
        <taxon>Tracheophyta</taxon>
        <taxon>Spermatophyta</taxon>
        <taxon>Magnoliopsida</taxon>
        <taxon>eudicotyledons</taxon>
        <taxon>Gunneridae</taxon>
        <taxon>Pentapetalae</taxon>
        <taxon>asterids</taxon>
        <taxon>lamiids</taxon>
        <taxon>Lamiales</taxon>
        <taxon>Oleaceae</taxon>
        <taxon>Oleeae</taxon>
        <taxon>Olea</taxon>
    </lineage>
</organism>
<gene>
    <name evidence="12" type="ORF">OLEA9_A101480</name>
</gene>
<evidence type="ECO:0000256" key="3">
    <source>
        <dbReference type="ARBA" id="ARBA00022771"/>
    </source>
</evidence>
<dbReference type="SUPFAM" id="SSF57716">
    <property type="entry name" value="Glucocorticoid receptor-like (DNA-binding domain)"/>
    <property type="match status" value="1"/>
</dbReference>
<dbReference type="PROSITE" id="PS50114">
    <property type="entry name" value="GATA_ZN_FINGER_2"/>
    <property type="match status" value="1"/>
</dbReference>
<keyword evidence="3 9" id="KW-0863">Zinc-finger</keyword>
<reference evidence="12 13" key="1">
    <citation type="submission" date="2019-12" db="EMBL/GenBank/DDBJ databases">
        <authorList>
            <person name="Alioto T."/>
            <person name="Alioto T."/>
            <person name="Gomez Garrido J."/>
        </authorList>
    </citation>
    <scope>NUCLEOTIDE SEQUENCE [LARGE SCALE GENOMIC DNA]</scope>
</reference>
<evidence type="ECO:0000313" key="13">
    <source>
        <dbReference type="Proteomes" id="UP000594638"/>
    </source>
</evidence>
<evidence type="ECO:0000256" key="9">
    <source>
        <dbReference type="PROSITE-ProRule" id="PRU00094"/>
    </source>
</evidence>
<accession>A0A8S0S6B8</accession>
<keyword evidence="6" id="KW-0238">DNA-binding</keyword>